<dbReference type="CDD" id="cd02334">
    <property type="entry name" value="ZZ_dystrophin"/>
    <property type="match status" value="1"/>
</dbReference>
<feature type="coiled-coil region" evidence="12">
    <location>
        <begin position="3735"/>
        <end position="3762"/>
    </location>
</feature>
<feature type="compositionally biased region" description="Low complexity" evidence="13">
    <location>
        <begin position="2945"/>
        <end position="2977"/>
    </location>
</feature>
<dbReference type="Pfam" id="PF09068">
    <property type="entry name" value="EF-hand_2"/>
    <property type="match status" value="2"/>
</dbReference>
<feature type="region of interest" description="Disordered" evidence="13">
    <location>
        <begin position="4606"/>
        <end position="4632"/>
    </location>
</feature>
<keyword evidence="4" id="KW-0479">Metal-binding</keyword>
<dbReference type="SMART" id="SM00291">
    <property type="entry name" value="ZnF_ZZ"/>
    <property type="match status" value="1"/>
</dbReference>
<feature type="compositionally biased region" description="Low complexity" evidence="13">
    <location>
        <begin position="405"/>
        <end position="415"/>
    </location>
</feature>
<dbReference type="SUPFAM" id="SSF46966">
    <property type="entry name" value="Spectrin repeat"/>
    <property type="match status" value="1"/>
</dbReference>
<evidence type="ECO:0000256" key="7">
    <source>
        <dbReference type="ARBA" id="ARBA00022833"/>
    </source>
</evidence>
<feature type="compositionally biased region" description="Low complexity" evidence="13">
    <location>
        <begin position="2706"/>
        <end position="2715"/>
    </location>
</feature>
<dbReference type="InterPro" id="IPR001715">
    <property type="entry name" value="CH_dom"/>
</dbReference>
<dbReference type="InterPro" id="IPR011992">
    <property type="entry name" value="EF-hand-dom_pair"/>
</dbReference>
<dbReference type="InterPro" id="IPR015153">
    <property type="entry name" value="EF-hand_dom_typ1"/>
</dbReference>
<dbReference type="SUPFAM" id="SSF47473">
    <property type="entry name" value="EF-hand"/>
    <property type="match status" value="3"/>
</dbReference>
<dbReference type="Gene3D" id="1.20.58.60">
    <property type="match status" value="5"/>
</dbReference>
<feature type="region of interest" description="Disordered" evidence="13">
    <location>
        <begin position="4644"/>
        <end position="4668"/>
    </location>
</feature>
<dbReference type="EMBL" id="JAPWDV010000004">
    <property type="protein sequence ID" value="KAJ6215833.1"/>
    <property type="molecule type" value="Genomic_DNA"/>
</dbReference>
<dbReference type="GO" id="GO:0008270">
    <property type="term" value="F:zinc ion binding"/>
    <property type="evidence" value="ECO:0007669"/>
    <property type="project" value="UniProtKB-KW"/>
</dbReference>
<feature type="compositionally biased region" description="Polar residues" evidence="13">
    <location>
        <begin position="370"/>
        <end position="404"/>
    </location>
</feature>
<evidence type="ECO:0000313" key="17">
    <source>
        <dbReference type="Proteomes" id="UP001142055"/>
    </source>
</evidence>
<feature type="compositionally biased region" description="Basic and acidic residues" evidence="13">
    <location>
        <begin position="4606"/>
        <end position="4621"/>
    </location>
</feature>
<keyword evidence="6 11" id="KW-0863">Zinc-finger</keyword>
<feature type="region of interest" description="Disordered" evidence="13">
    <location>
        <begin position="4819"/>
        <end position="4848"/>
    </location>
</feature>
<dbReference type="InterPro" id="IPR036872">
    <property type="entry name" value="CH_dom_sf"/>
</dbReference>
<keyword evidence="5" id="KW-0677">Repeat</keyword>
<dbReference type="Gene3D" id="1.10.418.10">
    <property type="entry name" value="Calponin-like domain"/>
    <property type="match status" value="2"/>
</dbReference>
<feature type="compositionally biased region" description="Low complexity" evidence="13">
    <location>
        <begin position="3000"/>
        <end position="3009"/>
    </location>
</feature>
<feature type="region of interest" description="Disordered" evidence="13">
    <location>
        <begin position="370"/>
        <end position="438"/>
    </location>
</feature>
<dbReference type="PANTHER" id="PTHR12268:SF14">
    <property type="entry name" value="DYSTROPHIN-1"/>
    <property type="match status" value="1"/>
</dbReference>
<feature type="region of interest" description="Disordered" evidence="13">
    <location>
        <begin position="1205"/>
        <end position="1227"/>
    </location>
</feature>
<dbReference type="Gene3D" id="3.30.60.90">
    <property type="match status" value="1"/>
</dbReference>
<feature type="region of interest" description="Disordered" evidence="13">
    <location>
        <begin position="2211"/>
        <end position="2237"/>
    </location>
</feature>
<comment type="caution">
    <text evidence="16">The sequence shown here is derived from an EMBL/GenBank/DDBJ whole genome shotgun (WGS) entry which is preliminary data.</text>
</comment>
<dbReference type="SUPFAM" id="SSF57850">
    <property type="entry name" value="RING/U-box"/>
    <property type="match status" value="1"/>
</dbReference>
<evidence type="ECO:0000256" key="13">
    <source>
        <dbReference type="SAM" id="MobiDB-lite"/>
    </source>
</evidence>
<dbReference type="OMA" id="SCLKMIF"/>
<feature type="compositionally biased region" description="Low complexity" evidence="13">
    <location>
        <begin position="3960"/>
        <end position="3969"/>
    </location>
</feature>
<gene>
    <name evidence="16" type="ORF">RDWZM_010333</name>
</gene>
<dbReference type="InterPro" id="IPR043145">
    <property type="entry name" value="Znf_ZZ_sf"/>
</dbReference>
<dbReference type="GO" id="GO:0005737">
    <property type="term" value="C:cytoplasm"/>
    <property type="evidence" value="ECO:0007669"/>
    <property type="project" value="UniProtKB-SubCell"/>
</dbReference>
<feature type="domain" description="ZZ-type" evidence="15">
    <location>
        <begin position="4220"/>
        <end position="4276"/>
    </location>
</feature>
<feature type="domain" description="Calponin-homology (CH)" evidence="14">
    <location>
        <begin position="75"/>
        <end position="179"/>
    </location>
</feature>
<reference evidence="16" key="1">
    <citation type="submission" date="2022-12" db="EMBL/GenBank/DDBJ databases">
        <title>Genome assemblies of Blomia tropicalis.</title>
        <authorList>
            <person name="Cui Y."/>
        </authorList>
    </citation>
    <scope>NUCLEOTIDE SEQUENCE</scope>
    <source>
        <tissue evidence="16">Adult mites</tissue>
    </source>
</reference>
<keyword evidence="9" id="KW-0009">Actin-binding</keyword>
<keyword evidence="7" id="KW-0862">Zinc</keyword>
<evidence type="ECO:0000313" key="16">
    <source>
        <dbReference type="EMBL" id="KAJ6215833.1"/>
    </source>
</evidence>
<feature type="region of interest" description="Disordered" evidence="13">
    <location>
        <begin position="548"/>
        <end position="567"/>
    </location>
</feature>
<feature type="compositionally biased region" description="Polar residues" evidence="13">
    <location>
        <begin position="2723"/>
        <end position="2736"/>
    </location>
</feature>
<feature type="compositionally biased region" description="Polar residues" evidence="13">
    <location>
        <begin position="4754"/>
        <end position="4769"/>
    </location>
</feature>
<evidence type="ECO:0000256" key="9">
    <source>
        <dbReference type="ARBA" id="ARBA00023203"/>
    </source>
</evidence>
<feature type="compositionally biased region" description="Low complexity" evidence="13">
    <location>
        <begin position="4647"/>
        <end position="4660"/>
    </location>
</feature>
<feature type="region of interest" description="Disordered" evidence="13">
    <location>
        <begin position="2041"/>
        <end position="2065"/>
    </location>
</feature>
<feature type="region of interest" description="Disordered" evidence="13">
    <location>
        <begin position="3424"/>
        <end position="3461"/>
    </location>
</feature>
<dbReference type="Pfam" id="PF00307">
    <property type="entry name" value="CH"/>
    <property type="match status" value="2"/>
</dbReference>
<evidence type="ECO:0000256" key="8">
    <source>
        <dbReference type="ARBA" id="ARBA00022837"/>
    </source>
</evidence>
<comment type="subcellular location">
    <subcellularLocation>
        <location evidence="2">Cell membrane</location>
        <location evidence="2">Sarcolemma</location>
        <topology evidence="2">Peripheral membrane protein</topology>
        <orientation evidence="2">Cytoplasmic side</orientation>
    </subcellularLocation>
    <subcellularLocation>
        <location evidence="1">Cytoplasm</location>
        <location evidence="1">Cytoskeleton</location>
    </subcellularLocation>
</comment>
<keyword evidence="17" id="KW-1185">Reference proteome</keyword>
<feature type="region of interest" description="Disordered" evidence="13">
    <location>
        <begin position="2938"/>
        <end position="2977"/>
    </location>
</feature>
<evidence type="ECO:0000256" key="6">
    <source>
        <dbReference type="ARBA" id="ARBA00022771"/>
    </source>
</evidence>
<dbReference type="InterPro" id="IPR015154">
    <property type="entry name" value="EF-hand_dom_typ2"/>
</dbReference>
<keyword evidence="3" id="KW-0963">Cytoplasm</keyword>
<dbReference type="PROSITE" id="PS50021">
    <property type="entry name" value="CH"/>
    <property type="match status" value="2"/>
</dbReference>
<dbReference type="Gene3D" id="6.10.140.70">
    <property type="match status" value="1"/>
</dbReference>
<dbReference type="PROSITE" id="PS50135">
    <property type="entry name" value="ZF_ZZ_2"/>
    <property type="match status" value="1"/>
</dbReference>
<feature type="region of interest" description="Disordered" evidence="13">
    <location>
        <begin position="2881"/>
        <end position="2919"/>
    </location>
</feature>
<feature type="region of interest" description="Disordered" evidence="13">
    <location>
        <begin position="2706"/>
        <end position="2753"/>
    </location>
</feature>
<dbReference type="GO" id="GO:0099536">
    <property type="term" value="P:synaptic signaling"/>
    <property type="evidence" value="ECO:0007669"/>
    <property type="project" value="TreeGrafter"/>
</dbReference>
<sequence length="4848" mass="553489">MKNQLVGHHNNNINDDTSESSNRPMMIGVSVDEEYHFSFENNQQHIPTSNVDDLVDRFSSGGSCRSPGIVGEHENVQKKAFTKWLNSHLSKKNHPLIVDLYTDLRDGTILIALLDVLYECSIKLERGRLRVHHLNNVARVLQVLNERQVKLVNICTNDIVDGNAKLTLGLVWCIILHWQVNHILRHTTGKFSELLLVSDNGNGARQTTATESNRIVSNLSIPSRIPIVPVPSTSAKQSLINQTSAKGNLVQSSATMSANDLERTLLSWCQSSTANYEGVNIKNFTNSWVDGLAFNALIHHYRPNLFNYGQVLAMDSPQMRLQHAFDVASKHLNIEKLLDPEDLNTPRPDKKSVIVYVMCLFQKFNGSHSEQSTSKVASPSSKNHTKTQVQPSNIPILSSTYSQNKRSIPSPSSASKKSKSLEKSPKVHQSSSNNSSTVLIDPKLHEEYSNEIEEILIWIFSAEDKLSTAAESDSRRFESTTGDNGSSNLDQSITTELRHNRVMTTIEAAEYAKTRFELHEEYMRELAVYYGKITKTFEKGQLLLGSTDHFEQNNKNNKNRPKSQENELRKEIAIQMKLLDDRFNQLRDRANDLQMFLQQKLVEAQNSQLEELRRLMTQTEERIAVIIPERYNDMPSTPSVLDSQLIEFDQLQQAIIAEQNLLKLISKFVIIDAVDESGTSTLKETNFMDQLDALNERWANACQIIERRGLFLKELKQFWDDYCSEEQRLQEWFNRLERRLTGMEETIDEVDDQLIDSSSRQSIEQKKRFLEDILKRLDRMCVEIMVGIEHSQKMHALKYDEDKDEDEDEDDNENKTPLSKFNNVVRRLLGLGENGMCSNVQKSIVSISIRWETMIGRIDHAKSITNRRLDMLNQLIKQTPIEDSFHQSTKPNKTMADILTTFHDNKSLSKWINSIETIVNQLQIMENLKNNISSYSGEPLKTINEIESFEMKSFTNITECLTYYDELCQQRASIYPTFIIDDKQRLSSEIVQNELKQLSSMIEKLKKLEHDFTDIRKQSKMFINNLNNANEEIQLKSVLKEIEKRFNDLRPILKRCHQYIETLSELKSLEEKFFIIKRQLDLNYKKLMEIINIIDHDHSLVENIQEQIEQFTNSINEQQSTILHLNETIIRLQKNSPELFFCWPEDVKEWKRLKLNSHSKFCTFQLNCFQLSTEMKMNIDLFITLFNAEKLIGKHLDDIRKEIAEESKQKSMDDDDDGDGEPKSPTNKLQAAIDALKNWLLGVMQVVEVYEDDDDIDSDDQEPNDNNMDSITTATTTINNDDQMNRSIKVPGSRLRSFSDLANAIDNRIEVLMELHNTVSNEQCNYEFACRRTTELYFGISNSTDETDLNTIEHRLRDITETELGERSQSDRILIESIQQLIERWHHVSDQFNTLLEKLESISPSTMVLEAEYAGIARWIEDATTFLDEAITVGDLETLSEQLCECERLKEYMEQSVEKTFQPLLETAKEAVRVLFGTKNQLSVQVPIVSEIENVWNDLSERINHKLDRLRLAHELTRRLNQTLNEHQDWLRSFESEMNSPQYRDVNQAEFEQLFKEFMNSNVIDDDDECSRYNWRSAFPPMSMLDRLQSRRSSYLRTVLEPPDSLISQMLSFQTTGHSSLAFDKQKKHAKIELVRAFDSLETKLKCRIETIMGHVQNLIQFVRLIGEEMSLLERFQVVSDDVQEKMVSIETIEQSELLIHDLELMLSESVSSNRQNRLNSIQTLLASDSNLFQFLIDSGQQMIVEQQQQQVQHILTHDSQRIQLIHQWLQDYRHDDPNALAAKRAELGRLETECDQVMSPKTSINRLVHCRIEFLRKIFNEFERQKVAPNEQPSPTTNEYVSRLEQELADLGTSINELEINFDDDELQALITSGADVETILQWLPSFLQRIIYEDCVRYEQRLQTFHRQLPNDGGQRTKRIDKLYETHGALTKALQYRKTLLIELIDLCNQINRKLVQLETEGSKILVNQQQQQQQQSPESIGNIKRKCILILNEICQLKEQLDIHCIRQSDVLIGIEEIGSKYDEIITEIAERYLDDVDEEEDDEGENGGNDESSVAVERIRPNLSNNVTGSAAKHLSTINEESGIVVPEQSQKMEQDSSNVEQHLSINNKQIEMVSMMQNNKNDDDELSYSIKPYLNELNQLERRIISICSVTTIECTNRPSSNKKLSISLVEDELHRLNKSLNEVRTPYESALCCAAIFGLINSSKRKSSKNLPDDGIEHESSIEETNDERSPTQSQQLISMLGTLQTEFGISWNRFLSLHRHWWLVRDATLQFNSEFRKLSDWFENVELQLINGRWTTIVIDDNEPYGCFNFDVTDLNLSIIARTQLLLITQLKSHIPIYGKIQVLYRRLSQCFTPDEPDPNGEDHIRSAEDRKALLDARGHIQKRMSTIDCRWMKIVRELTWRRECLLALASGKLVANVSGYPYRRGKDPDFDKVLDDFVRQQSDRPNEWFQLEQLRRWIDDTRNCLVHIRSEYIVSDMESSMKLYSRLNSLQVELSHHYLHWMAVTQQPFIDGRTTSSVLRYHLTDMNEIEELDRSFVQVTAHLYNMCYFTQMYMTCFAYVQQLTNSEIEWIVTAIEHLNMIEDYQKLDDNQTELEFPLESITFVESLKNTLITHENNIEQITTIVTELTQHANEMEIQLNLSEFMSEFDQLTLLRQHLTNRLRVSGQTVCAAFHHLLKQAHNRLYSLRNIRECINQQQQQHVQQQQQHHSHQQSPILSGNQTGSLRSHQSTHSRRTIDQNSLSINGHEAMNQRKLHLTIIDLRSYYETALPQFDRWLALECFIISYYCAQCFPIENQQHQQSNISTRTKSTNQPMKPSRLLKLTIRRIEDFLTEFNFAQIVLYQIWSELDRELHHPTGVNQISSSSLSSISTKSIANNNNNHGIDARMPKAESSQQTESTNQIVLSPPDHQHYERIKTEIMERIRDLQREHHKRSLQHLLQQQQQQQQQNVSSASAISTPSSTAISTMSTTVPKTSNLYDTVADAFQEIVGQHQQQQQQQHHQSDDDEQQSRSSISTITPSPSYHRPSDLPEIGSSSANLNSQRTEIESWLMSVEKRFADFVLEYNHHSLLSTARRSSGDKRSSNGDLEASSNLCTKASLSKQLTIISNYQTELNQYSAKLSTLSNSIDARIASLAPKGSDISKSNISMPYYDHLIELRKHADEMQIRLNDLYLSMKCKLRSLQEIWNNCNNLTAGNGIHGGSSTTVGVNSNSSRFNLASSGIVNGGGLDLGIDFHNTSSLLKQSTSSSSSSPKSSKHQSSITSSSSSSQPLVQNAAIAAAARNAAVAAAAAAASSTSSGSGGDSGSASASSQATAVAGCAPLTGPNCYSLHEQTEKRFAKWLAEIEQSLQFIEKRMEAESAINNGSSTANDGDDPLYSNVSEMQQMHMNYFEKVKIMQREIEQKRTDHRILMELLDSESESDQTTSSSTTNTTQQQKMVQQQQHQRTDSVGKRTLDPWLNRFRTRVETLNTRWNSIRLRVLTLRSRLESSSIYSNNSLTTTVQRPLTTQSNSASLYSMTNGYGMTGIGRPPSAMEIDVNSMAATMAFSSAASERATQLLLSLRELVEWIIKRQTEFESQQIAQQQAQLQHQARTNPNVPLDVANVLNQKSSLMQLRVQLADKRPIIDSSLIACHNLLRRLALKRAQDVQQAARMSASASIASSIGGNSTNQPTPSGDYDPIRMNQIRAVKRTELAELENSLTREMQRLLDIWNSLQVDVEMRIQRLDDAHLRLTDLQRAMEDLGAKLHEAEYAKSQWIPISEIPYDQIPQQKALLKNYSQLYVSTIARDAVHVNELSARLTGRNVPLSHANLKSLEEVTTRARLLHVATDERARELEQAIHDHGNAQQHFLTEAVEAPWERAVTANKLPCYINRTTESVHIVSPKYTEIMASLIEFNRVRYAAYRTAMKLRSLQSKFGLDHVTLEILAEAFEQHGLGPNAIQKKTVKSVESQPQPQQSQQTSDGNSATNNGGTNLTEDINEDLPYELRLIAVPDIVSCLKMIFEMVASTQAAALARSNDPNGTNGKKSKKNKSKEKDAIFTSATMTTLNDNDMANNGQQQQQTINVPLCVDLCLNWVLALYDAPSRSGYIRQFSFQVAMILLSKISLEQKYLYLFNLIGNDNGRADERRLGLLIYDCLRLPKLLGEVAAFGGTNIEPSIRSCLEMAGQPLDGGAGVASVCAQDVLNWVRAEPQSLVWLLVLHRLRLAERSRHPAKCNLCRCYPIVGFRYRCLKCFNFDLCQECFLCDMATKKHKSSHPIQEYCVATTSGEDMKDFTKILRNKFKSGRYFKRHQALGYLPVQSLHEGDRIEESASQYVQTMPGSYSHNPSANTTPVHTLPYPLTSRAASPGALTQRDLDFVLDTNGARFGTMPTNQPMVYGRNIGPSVSTIGIRQQQQQQQAFIEQHHQPNSSPYSVRQVIGPFDRRLPQYHSTPVSPINRNRSIDDEVHSRLGQYANKLAEVEMINRGGIVRSHSQRNRGTKFDSLPSGAGNGNIYPIGGGGGRSRTLPLNEHHQSHSISGSLNNHYDMVVQSPTDMLSKIAADQRSELEQIIQRLEEENKMLVTEYNQLKDEPTTTKTTTTTTKITNTTAKKKIEKFSSDETDESRVKSDDSTELSSPLYENVKNSLERRQRERINNEQQQQQQQQQKNRSINGDGNDQTKIFQESALNGEIPPHLLEEVRRLRENKSRMETRKDEMERCNLLLESQLSQFKQYINNSGALDPKTKARLAQSIVDMERMLDSGTDCSTPASPTNKSSTIMGHDWRPTKNGTDSSDSNTRSTNSSQRTSTTIQSALLNTAAGRVNNAMEHLVDAITDSGDGQQQSQQQQQQLNRFNGSK</sequence>
<keyword evidence="12" id="KW-0175">Coiled coil</keyword>
<feature type="compositionally biased region" description="Low complexity" evidence="13">
    <location>
        <begin position="4826"/>
        <end position="4840"/>
    </location>
</feature>
<dbReference type="InterPro" id="IPR050774">
    <property type="entry name" value="KCMF1/Dystrophin"/>
</dbReference>
<dbReference type="GO" id="GO:0046716">
    <property type="term" value="P:muscle cell cellular homeostasis"/>
    <property type="evidence" value="ECO:0007669"/>
    <property type="project" value="UniProtKB-ARBA"/>
</dbReference>
<dbReference type="Gene3D" id="1.10.238.10">
    <property type="entry name" value="EF-hand"/>
    <property type="match status" value="2"/>
</dbReference>
<evidence type="ECO:0000256" key="12">
    <source>
        <dbReference type="SAM" id="Coils"/>
    </source>
</evidence>
<feature type="region of interest" description="Disordered" evidence="13">
    <location>
        <begin position="3669"/>
        <end position="3688"/>
    </location>
</feature>
<feature type="compositionally biased region" description="Low complexity" evidence="13">
    <location>
        <begin position="3431"/>
        <end position="3453"/>
    </location>
</feature>
<dbReference type="Proteomes" id="UP001142055">
    <property type="component" value="Chromosome 4"/>
</dbReference>
<feature type="region of interest" description="Disordered" evidence="13">
    <location>
        <begin position="3251"/>
        <end position="3276"/>
    </location>
</feature>
<feature type="compositionally biased region" description="Polar residues" evidence="13">
    <location>
        <begin position="427"/>
        <end position="438"/>
    </location>
</feature>
<dbReference type="GO" id="GO:0045202">
    <property type="term" value="C:synapse"/>
    <property type="evidence" value="ECO:0007669"/>
    <property type="project" value="GOC"/>
</dbReference>
<feature type="coiled-coil region" evidence="12">
    <location>
        <begin position="1101"/>
        <end position="1135"/>
    </location>
</feature>
<evidence type="ECO:0000256" key="1">
    <source>
        <dbReference type="ARBA" id="ARBA00004245"/>
    </source>
</evidence>
<dbReference type="SMART" id="SM00033">
    <property type="entry name" value="CH"/>
    <property type="match status" value="2"/>
</dbReference>
<feature type="compositionally biased region" description="Low complexity" evidence="13">
    <location>
        <begin position="3019"/>
        <end position="3031"/>
    </location>
</feature>
<feature type="region of interest" description="Disordered" evidence="13">
    <location>
        <begin position="471"/>
        <end position="492"/>
    </location>
</feature>
<evidence type="ECO:0000259" key="15">
    <source>
        <dbReference type="PROSITE" id="PS50135"/>
    </source>
</evidence>
<feature type="region of interest" description="Disordered" evidence="13">
    <location>
        <begin position="2998"/>
        <end position="3047"/>
    </location>
</feature>
<feature type="region of interest" description="Disordered" evidence="13">
    <location>
        <begin position="1"/>
        <end position="23"/>
    </location>
</feature>
<feature type="compositionally biased region" description="Polar residues" evidence="13">
    <location>
        <begin position="3673"/>
        <end position="3683"/>
    </location>
</feature>
<feature type="compositionally biased region" description="Polar residues" evidence="13">
    <location>
        <begin position="3970"/>
        <end position="3986"/>
    </location>
</feature>
<evidence type="ECO:0008006" key="18">
    <source>
        <dbReference type="Google" id="ProtNLM"/>
    </source>
</evidence>
<dbReference type="PROSITE" id="PS00019">
    <property type="entry name" value="ACTININ_1"/>
    <property type="match status" value="1"/>
</dbReference>
<feature type="region of interest" description="Disordered" evidence="13">
    <location>
        <begin position="4751"/>
        <end position="4799"/>
    </location>
</feature>
<protein>
    <recommendedName>
        <fullName evidence="18">Dystrophin-like</fullName>
    </recommendedName>
</protein>
<dbReference type="SUPFAM" id="SSF47576">
    <property type="entry name" value="Calponin-homology domain, CH-domain"/>
    <property type="match status" value="1"/>
</dbReference>
<feature type="coiled-coil region" evidence="12">
    <location>
        <begin position="733"/>
        <end position="780"/>
    </location>
</feature>
<dbReference type="GO" id="GO:0003779">
    <property type="term" value="F:actin binding"/>
    <property type="evidence" value="ECO:0007669"/>
    <property type="project" value="UniProtKB-KW"/>
</dbReference>
<dbReference type="Pfam" id="PF00569">
    <property type="entry name" value="ZZ"/>
    <property type="match status" value="1"/>
</dbReference>
<evidence type="ECO:0000256" key="5">
    <source>
        <dbReference type="ARBA" id="ARBA00022737"/>
    </source>
</evidence>
<evidence type="ECO:0000256" key="10">
    <source>
        <dbReference type="ARBA" id="ARBA00023212"/>
    </source>
</evidence>
<proteinExistence type="predicted"/>
<organism evidence="16 17">
    <name type="scientific">Blomia tropicalis</name>
    <name type="common">Mite</name>
    <dbReference type="NCBI Taxonomy" id="40697"/>
    <lineage>
        <taxon>Eukaryota</taxon>
        <taxon>Metazoa</taxon>
        <taxon>Ecdysozoa</taxon>
        <taxon>Arthropoda</taxon>
        <taxon>Chelicerata</taxon>
        <taxon>Arachnida</taxon>
        <taxon>Acari</taxon>
        <taxon>Acariformes</taxon>
        <taxon>Sarcoptiformes</taxon>
        <taxon>Astigmata</taxon>
        <taxon>Glycyphagoidea</taxon>
        <taxon>Echimyopodidae</taxon>
        <taxon>Blomia</taxon>
    </lineage>
</organism>
<evidence type="ECO:0000256" key="3">
    <source>
        <dbReference type="ARBA" id="ARBA00022490"/>
    </source>
</evidence>
<feature type="region of interest" description="Disordered" evidence="13">
    <location>
        <begin position="4023"/>
        <end position="4045"/>
    </location>
</feature>
<dbReference type="GO" id="GO:0016010">
    <property type="term" value="C:dystrophin-associated glycoprotein complex"/>
    <property type="evidence" value="ECO:0007669"/>
    <property type="project" value="UniProtKB-ARBA"/>
</dbReference>
<keyword evidence="10" id="KW-0206">Cytoskeleton</keyword>
<feature type="domain" description="Calponin-homology (CH)" evidence="14">
    <location>
        <begin position="259"/>
        <end position="365"/>
    </location>
</feature>
<dbReference type="InterPro" id="IPR001589">
    <property type="entry name" value="Actinin_actin-bd_CS"/>
</dbReference>
<feature type="compositionally biased region" description="Basic and acidic residues" evidence="13">
    <location>
        <begin position="2217"/>
        <end position="2227"/>
    </location>
</feature>
<name>A0A9Q0LZ86_BLOTA</name>
<dbReference type="PANTHER" id="PTHR12268">
    <property type="entry name" value="E3 UBIQUITIN-PROTEIN LIGASE KCMF1"/>
    <property type="match status" value="1"/>
</dbReference>
<dbReference type="PROSITE" id="PS01357">
    <property type="entry name" value="ZF_ZZ_1"/>
    <property type="match status" value="1"/>
</dbReference>
<feature type="coiled-coil region" evidence="12">
    <location>
        <begin position="988"/>
        <end position="1018"/>
    </location>
</feature>
<feature type="compositionally biased region" description="Polar residues" evidence="13">
    <location>
        <begin position="479"/>
        <end position="492"/>
    </location>
</feature>
<evidence type="ECO:0000259" key="14">
    <source>
        <dbReference type="PROSITE" id="PS50021"/>
    </source>
</evidence>
<dbReference type="GO" id="GO:0050804">
    <property type="term" value="P:modulation of chemical synaptic transmission"/>
    <property type="evidence" value="ECO:0007669"/>
    <property type="project" value="UniProtKB-ARBA"/>
</dbReference>
<dbReference type="InterPro" id="IPR000433">
    <property type="entry name" value="Znf_ZZ"/>
</dbReference>
<keyword evidence="8" id="KW-0106">Calcium</keyword>
<evidence type="ECO:0000256" key="4">
    <source>
        <dbReference type="ARBA" id="ARBA00022723"/>
    </source>
</evidence>
<evidence type="ECO:0000256" key="11">
    <source>
        <dbReference type="PROSITE-ProRule" id="PRU00228"/>
    </source>
</evidence>
<accession>A0A9Q0LZ86</accession>
<feature type="coiled-coil region" evidence="12">
    <location>
        <begin position="4548"/>
        <end position="4582"/>
    </location>
</feature>
<feature type="compositionally biased region" description="Polar residues" evidence="13">
    <location>
        <begin position="2900"/>
        <end position="2912"/>
    </location>
</feature>
<feature type="region of interest" description="Disordered" evidence="13">
    <location>
        <begin position="3953"/>
        <end position="3986"/>
    </location>
</feature>
<dbReference type="Pfam" id="PF09069">
    <property type="entry name" value="EF-hand_3"/>
    <property type="match status" value="1"/>
</dbReference>
<evidence type="ECO:0000256" key="2">
    <source>
        <dbReference type="ARBA" id="ARBA00004278"/>
    </source>
</evidence>
<feature type="compositionally biased region" description="Low complexity" evidence="13">
    <location>
        <begin position="4781"/>
        <end position="4799"/>
    </location>
</feature>